<keyword evidence="4" id="KW-1185">Reference proteome</keyword>
<feature type="compositionally biased region" description="Polar residues" evidence="1">
    <location>
        <begin position="226"/>
        <end position="259"/>
    </location>
</feature>
<dbReference type="Proteomes" id="UP001239994">
    <property type="component" value="Unassembled WGS sequence"/>
</dbReference>
<gene>
    <name evidence="3" type="ORF">P4O66_010219</name>
</gene>
<accession>A0AAD9DTT0</accession>
<feature type="compositionally biased region" description="Polar residues" evidence="1">
    <location>
        <begin position="172"/>
        <end position="189"/>
    </location>
</feature>
<proteinExistence type="predicted"/>
<feature type="region of interest" description="Disordered" evidence="1">
    <location>
        <begin position="166"/>
        <end position="190"/>
    </location>
</feature>
<name>A0AAD9DTT0_9TELE</name>
<dbReference type="EMBL" id="JAROKS010000016">
    <property type="protein sequence ID" value="KAK1795030.1"/>
    <property type="molecule type" value="Genomic_DNA"/>
</dbReference>
<feature type="region of interest" description="Disordered" evidence="1">
    <location>
        <begin position="226"/>
        <end position="269"/>
    </location>
</feature>
<feature type="transmembrane region" description="Helical" evidence="2">
    <location>
        <begin position="21"/>
        <end position="42"/>
    </location>
</feature>
<feature type="region of interest" description="Disordered" evidence="1">
    <location>
        <begin position="50"/>
        <end position="69"/>
    </location>
</feature>
<comment type="caution">
    <text evidence="3">The sequence shown here is derived from an EMBL/GenBank/DDBJ whole genome shotgun (WGS) entry which is preliminary data.</text>
</comment>
<reference evidence="3" key="1">
    <citation type="submission" date="2023-03" db="EMBL/GenBank/DDBJ databases">
        <title>Electrophorus voltai genome.</title>
        <authorList>
            <person name="Bian C."/>
        </authorList>
    </citation>
    <scope>NUCLEOTIDE SEQUENCE</scope>
    <source>
        <strain evidence="3">CB-2022</strain>
        <tissue evidence="3">Muscle</tissue>
    </source>
</reference>
<keyword evidence="2" id="KW-0812">Transmembrane</keyword>
<keyword evidence="2" id="KW-1133">Transmembrane helix</keyword>
<keyword evidence="2" id="KW-0472">Membrane</keyword>
<dbReference type="AlphaFoldDB" id="A0AAD9DTT0"/>
<protein>
    <submittedName>
        <fullName evidence="3">Uncharacterized protein</fullName>
    </submittedName>
</protein>
<evidence type="ECO:0000256" key="2">
    <source>
        <dbReference type="SAM" id="Phobius"/>
    </source>
</evidence>
<evidence type="ECO:0000313" key="4">
    <source>
        <dbReference type="Proteomes" id="UP001239994"/>
    </source>
</evidence>
<evidence type="ECO:0000256" key="1">
    <source>
        <dbReference type="SAM" id="MobiDB-lite"/>
    </source>
</evidence>
<sequence>MPKLQGPACCSPLAIYQAYNLLWVAVALARLLIYAPAWLLAARCEKHGGTERQTPRATGLGPHEPHSKQGQVGYLTGSCCQGRAPGSWRLLIGLTAMHCSIPSSSCHDGVALDPAAPYALPPRAFEGNTHCGSDYLFHLPLRMYQTVSAGISLITVSVTAAESGPEADALQGTPQYNHRSTSATVQPPQYNHRRTTTAVQPPQNNHCITATAEQPPQYNHRITATTEQPPQYNRRSTTTAVQPPQNNHRSTTTTVQPPQYNHRITRPSF</sequence>
<organism evidence="3 4">
    <name type="scientific">Electrophorus voltai</name>
    <dbReference type="NCBI Taxonomy" id="2609070"/>
    <lineage>
        <taxon>Eukaryota</taxon>
        <taxon>Metazoa</taxon>
        <taxon>Chordata</taxon>
        <taxon>Craniata</taxon>
        <taxon>Vertebrata</taxon>
        <taxon>Euteleostomi</taxon>
        <taxon>Actinopterygii</taxon>
        <taxon>Neopterygii</taxon>
        <taxon>Teleostei</taxon>
        <taxon>Ostariophysi</taxon>
        <taxon>Gymnotiformes</taxon>
        <taxon>Gymnotoidei</taxon>
        <taxon>Gymnotidae</taxon>
        <taxon>Electrophorus</taxon>
    </lineage>
</organism>
<evidence type="ECO:0000313" key="3">
    <source>
        <dbReference type="EMBL" id="KAK1795030.1"/>
    </source>
</evidence>